<dbReference type="EMBL" id="HBUE01162148">
    <property type="protein sequence ID" value="CAG6510776.1"/>
    <property type="molecule type" value="Transcribed_RNA"/>
</dbReference>
<protein>
    <submittedName>
        <fullName evidence="1">(northern house mosquito) hypothetical protein</fullName>
    </submittedName>
</protein>
<accession>A0A8D8GK82</accession>
<name>A0A8D8GK82_CULPI</name>
<organism evidence="1">
    <name type="scientific">Culex pipiens</name>
    <name type="common">House mosquito</name>
    <dbReference type="NCBI Taxonomy" id="7175"/>
    <lineage>
        <taxon>Eukaryota</taxon>
        <taxon>Metazoa</taxon>
        <taxon>Ecdysozoa</taxon>
        <taxon>Arthropoda</taxon>
        <taxon>Hexapoda</taxon>
        <taxon>Insecta</taxon>
        <taxon>Pterygota</taxon>
        <taxon>Neoptera</taxon>
        <taxon>Endopterygota</taxon>
        <taxon>Diptera</taxon>
        <taxon>Nematocera</taxon>
        <taxon>Culicoidea</taxon>
        <taxon>Culicidae</taxon>
        <taxon>Culicinae</taxon>
        <taxon>Culicini</taxon>
        <taxon>Culex</taxon>
        <taxon>Culex</taxon>
    </lineage>
</organism>
<dbReference type="EMBL" id="HBUE01267338">
    <property type="protein sequence ID" value="CAG6562181.1"/>
    <property type="molecule type" value="Transcribed_RNA"/>
</dbReference>
<dbReference type="EMBL" id="HBUE01267337">
    <property type="protein sequence ID" value="CAG6562180.1"/>
    <property type="molecule type" value="Transcribed_RNA"/>
</dbReference>
<dbReference type="EMBL" id="HBUE01162147">
    <property type="protein sequence ID" value="CAG6510775.1"/>
    <property type="molecule type" value="Transcribed_RNA"/>
</dbReference>
<proteinExistence type="predicted"/>
<sequence>MIILQIETVRVRSSRFPRLKFRINFLVINLNLMDTAHSRGPRESALDKEPELNSWNGCLECKLESPSHSWNGFSTEQLRGHRYRDSSWRRNGSFGDLTSRFPWPDLWEKKYFFHRRFRRSFFFFFALSCLTVY</sequence>
<evidence type="ECO:0000313" key="1">
    <source>
        <dbReference type="EMBL" id="CAG6510776.1"/>
    </source>
</evidence>
<reference evidence="1" key="1">
    <citation type="submission" date="2021-05" db="EMBL/GenBank/DDBJ databases">
        <authorList>
            <person name="Alioto T."/>
            <person name="Alioto T."/>
            <person name="Gomez Garrido J."/>
        </authorList>
    </citation>
    <scope>NUCLEOTIDE SEQUENCE</scope>
</reference>
<dbReference type="AlphaFoldDB" id="A0A8D8GK82"/>